<organism evidence="2 3">
    <name type="scientific">Lysobacter korlensis</name>
    <dbReference type="NCBI Taxonomy" id="553636"/>
    <lineage>
        <taxon>Bacteria</taxon>
        <taxon>Pseudomonadati</taxon>
        <taxon>Pseudomonadota</taxon>
        <taxon>Gammaproteobacteria</taxon>
        <taxon>Lysobacterales</taxon>
        <taxon>Lysobacteraceae</taxon>
        <taxon>Lysobacter</taxon>
    </lineage>
</organism>
<keyword evidence="2" id="KW-0808">Transferase</keyword>
<dbReference type="SUPFAM" id="SSF53335">
    <property type="entry name" value="S-adenosyl-L-methionine-dependent methyltransferases"/>
    <property type="match status" value="1"/>
</dbReference>
<dbReference type="PANTHER" id="PTHR42912">
    <property type="entry name" value="METHYLTRANSFERASE"/>
    <property type="match status" value="1"/>
</dbReference>
<sequence>MSLKQWETYYRGGALATCPTAPDGGYDFEVRAAWVEFFSTQPDGARILDIGTGNGVVALIALETAAQLGRNWEIHGIDLAAIDPPRFVADGERRFAGITFHAGVAMERLPFDDASFDAVGGHYALEYAADSSRALSEIHRVLKTGGDCQFVLHHPDSVFMRSAQAAMREAELVFTQTKIFRRLHRLVAMDQVVPGATERASTELRAAIRALKQALQQAQVSGGGRVLSVALNAVQTLLVARKEMQPHAAALKVDRAEADLRASVRGLSDLIEHARGPEDMDKLEREAAAAGFSLIEHMPLYHAAQNLVGWQLLLHRP</sequence>
<dbReference type="EMBL" id="JBHLTG010000017">
    <property type="protein sequence ID" value="MFC0682756.1"/>
    <property type="molecule type" value="Genomic_DNA"/>
</dbReference>
<dbReference type="InterPro" id="IPR050508">
    <property type="entry name" value="Methyltransf_Superfamily"/>
</dbReference>
<evidence type="ECO:0000313" key="2">
    <source>
        <dbReference type="EMBL" id="MFC0682756.1"/>
    </source>
</evidence>
<evidence type="ECO:0000259" key="1">
    <source>
        <dbReference type="Pfam" id="PF13847"/>
    </source>
</evidence>
<dbReference type="PANTHER" id="PTHR42912:SF80">
    <property type="entry name" value="METHYLTRANSFERASE DOMAIN-CONTAINING PROTEIN"/>
    <property type="match status" value="1"/>
</dbReference>
<gene>
    <name evidence="2" type="ORF">ACFFGH_33410</name>
</gene>
<comment type="caution">
    <text evidence="2">The sequence shown here is derived from an EMBL/GenBank/DDBJ whole genome shotgun (WGS) entry which is preliminary data.</text>
</comment>
<reference evidence="2 3" key="1">
    <citation type="submission" date="2024-09" db="EMBL/GenBank/DDBJ databases">
        <authorList>
            <person name="Sun Q."/>
            <person name="Mori K."/>
        </authorList>
    </citation>
    <scope>NUCLEOTIDE SEQUENCE [LARGE SCALE GENOMIC DNA]</scope>
    <source>
        <strain evidence="2 3">KCTC 23076</strain>
    </source>
</reference>
<dbReference type="Gene3D" id="3.40.50.150">
    <property type="entry name" value="Vaccinia Virus protein VP39"/>
    <property type="match status" value="1"/>
</dbReference>
<dbReference type="InterPro" id="IPR025714">
    <property type="entry name" value="Methyltranfer_dom"/>
</dbReference>
<proteinExistence type="predicted"/>
<dbReference type="CDD" id="cd02440">
    <property type="entry name" value="AdoMet_MTases"/>
    <property type="match status" value="1"/>
</dbReference>
<keyword evidence="2" id="KW-0489">Methyltransferase</keyword>
<feature type="domain" description="Methyltransferase" evidence="1">
    <location>
        <begin position="43"/>
        <end position="154"/>
    </location>
</feature>
<accession>A0ABV6S136</accession>
<dbReference type="GO" id="GO:0008168">
    <property type="term" value="F:methyltransferase activity"/>
    <property type="evidence" value="ECO:0007669"/>
    <property type="project" value="UniProtKB-KW"/>
</dbReference>
<dbReference type="InterPro" id="IPR029063">
    <property type="entry name" value="SAM-dependent_MTases_sf"/>
</dbReference>
<dbReference type="Proteomes" id="UP001589896">
    <property type="component" value="Unassembled WGS sequence"/>
</dbReference>
<protein>
    <submittedName>
        <fullName evidence="2">Class I SAM-dependent methyltransferase</fullName>
        <ecNumber evidence="2">2.1.1.-</ecNumber>
    </submittedName>
</protein>
<dbReference type="RefSeq" id="WP_386677070.1">
    <property type="nucleotide sequence ID" value="NZ_JBHLTG010000017.1"/>
</dbReference>
<dbReference type="Pfam" id="PF13847">
    <property type="entry name" value="Methyltransf_31"/>
    <property type="match status" value="1"/>
</dbReference>
<name>A0ABV6S136_9GAMM</name>
<dbReference type="GO" id="GO:0032259">
    <property type="term" value="P:methylation"/>
    <property type="evidence" value="ECO:0007669"/>
    <property type="project" value="UniProtKB-KW"/>
</dbReference>
<evidence type="ECO:0000313" key="3">
    <source>
        <dbReference type="Proteomes" id="UP001589896"/>
    </source>
</evidence>
<keyword evidence="3" id="KW-1185">Reference proteome</keyword>
<dbReference type="EC" id="2.1.1.-" evidence="2"/>